<dbReference type="InterPro" id="IPR029787">
    <property type="entry name" value="Nucleotide_cyclase"/>
</dbReference>
<evidence type="ECO:0000259" key="1">
    <source>
        <dbReference type="PROSITE" id="PS50887"/>
    </source>
</evidence>
<dbReference type="EMBL" id="PTJD01000003">
    <property type="protein sequence ID" value="PPK97774.1"/>
    <property type="molecule type" value="Genomic_DNA"/>
</dbReference>
<dbReference type="PANTHER" id="PTHR45138">
    <property type="entry name" value="REGULATORY COMPONENTS OF SENSORY TRANSDUCTION SYSTEM"/>
    <property type="match status" value="1"/>
</dbReference>
<organism evidence="2 3">
    <name type="scientific">Kineococcus xinjiangensis</name>
    <dbReference type="NCBI Taxonomy" id="512762"/>
    <lineage>
        <taxon>Bacteria</taxon>
        <taxon>Bacillati</taxon>
        <taxon>Actinomycetota</taxon>
        <taxon>Actinomycetes</taxon>
        <taxon>Kineosporiales</taxon>
        <taxon>Kineosporiaceae</taxon>
        <taxon>Kineococcus</taxon>
    </lineage>
</organism>
<name>A0A2S6IU48_9ACTN</name>
<feature type="domain" description="GGDEF" evidence="1">
    <location>
        <begin position="408"/>
        <end position="536"/>
    </location>
</feature>
<dbReference type="Gene3D" id="3.30.70.270">
    <property type="match status" value="1"/>
</dbReference>
<dbReference type="SUPFAM" id="SSF48452">
    <property type="entry name" value="TPR-like"/>
    <property type="match status" value="1"/>
</dbReference>
<dbReference type="PROSITE" id="PS50887">
    <property type="entry name" value="GGDEF"/>
    <property type="match status" value="1"/>
</dbReference>
<dbReference type="GO" id="GO:0052621">
    <property type="term" value="F:diguanylate cyclase activity"/>
    <property type="evidence" value="ECO:0007669"/>
    <property type="project" value="TreeGrafter"/>
</dbReference>
<sequence>MGPRTTAALEPVGEFGPFDVLATWAYELYYEGRWDEALRDCAAGLTWCDAVGDEQTSRYLLFITGVACLETGRHDAAAGAARTLLARLPDDGEGTGAAAWWRAKGLALLADALGYAGHYGEAMDVLAEAQGIVAVPGASYNHLSATVSVAMAFRSMLLFEHCDDLLAQALHSPRAGPGIVDVVLRNSCLNRLLWGAFLELTGDLAGARRQYLRTLSRTAALASWAERSVHPAVAALALALEGAAWQRLGEPALAEARIREALATPQLLPEFPETRASRLSLALLLAGRGEPAAAREQLSAVRAARCTEDRELWQVLELAAVAEVESAGAGREVVDAWRSLLELTMRRLWRDRAARFESLEHRLRVRLLAEEAERATAQVLTDALTGLGSRRLLQVHLERAEGTGSAAGEVTLVFVDVDEFKAVNDLLSHDVGDRVLARLGRVLAAQCRRGDVPIRFGGDEFVVLLAPGSDPSAGRALGARILDAVRQEEWERIDPRLQVSVSVGAATAPTLREALGSADTAMLSAKRAGRDRLTLA</sequence>
<dbReference type="NCBIfam" id="TIGR00254">
    <property type="entry name" value="GGDEF"/>
    <property type="match status" value="1"/>
</dbReference>
<reference evidence="2 3" key="1">
    <citation type="submission" date="2018-02" db="EMBL/GenBank/DDBJ databases">
        <title>Genomic Encyclopedia of Archaeal and Bacterial Type Strains, Phase II (KMG-II): from individual species to whole genera.</title>
        <authorList>
            <person name="Goeker M."/>
        </authorList>
    </citation>
    <scope>NUCLEOTIDE SEQUENCE [LARGE SCALE GENOMIC DNA]</scope>
    <source>
        <strain evidence="2 3">DSM 22857</strain>
    </source>
</reference>
<dbReference type="OrthoDB" id="23692at2"/>
<evidence type="ECO:0000313" key="2">
    <source>
        <dbReference type="EMBL" id="PPK97774.1"/>
    </source>
</evidence>
<gene>
    <name evidence="2" type="ORF">CLV92_103309</name>
</gene>
<dbReference type="InterPro" id="IPR050469">
    <property type="entry name" value="Diguanylate_Cyclase"/>
</dbReference>
<dbReference type="InterPro" id="IPR000160">
    <property type="entry name" value="GGDEF_dom"/>
</dbReference>
<comment type="caution">
    <text evidence="2">The sequence shown here is derived from an EMBL/GenBank/DDBJ whole genome shotgun (WGS) entry which is preliminary data.</text>
</comment>
<dbReference type="CDD" id="cd01949">
    <property type="entry name" value="GGDEF"/>
    <property type="match status" value="1"/>
</dbReference>
<dbReference type="AlphaFoldDB" id="A0A2S6IU48"/>
<dbReference type="InterPro" id="IPR043128">
    <property type="entry name" value="Rev_trsase/Diguanyl_cyclase"/>
</dbReference>
<dbReference type="PANTHER" id="PTHR45138:SF9">
    <property type="entry name" value="DIGUANYLATE CYCLASE DGCM-RELATED"/>
    <property type="match status" value="1"/>
</dbReference>
<dbReference type="Gene3D" id="1.25.40.10">
    <property type="entry name" value="Tetratricopeptide repeat domain"/>
    <property type="match status" value="1"/>
</dbReference>
<dbReference type="SUPFAM" id="SSF55073">
    <property type="entry name" value="Nucleotide cyclase"/>
    <property type="match status" value="1"/>
</dbReference>
<protein>
    <submittedName>
        <fullName evidence="2">Diguanylate cyclase (GGDEF)-like protein</fullName>
    </submittedName>
</protein>
<dbReference type="Pfam" id="PF00990">
    <property type="entry name" value="GGDEF"/>
    <property type="match status" value="1"/>
</dbReference>
<dbReference type="RefSeq" id="WP_104431923.1">
    <property type="nucleotide sequence ID" value="NZ_PTJD01000003.1"/>
</dbReference>
<dbReference type="InterPro" id="IPR011990">
    <property type="entry name" value="TPR-like_helical_dom_sf"/>
</dbReference>
<dbReference type="Proteomes" id="UP000239485">
    <property type="component" value="Unassembled WGS sequence"/>
</dbReference>
<proteinExistence type="predicted"/>
<evidence type="ECO:0000313" key="3">
    <source>
        <dbReference type="Proteomes" id="UP000239485"/>
    </source>
</evidence>
<accession>A0A2S6IU48</accession>
<keyword evidence="3" id="KW-1185">Reference proteome</keyword>
<dbReference type="SMART" id="SM00267">
    <property type="entry name" value="GGDEF"/>
    <property type="match status" value="1"/>
</dbReference>